<proteinExistence type="predicted"/>
<evidence type="ECO:0000313" key="1">
    <source>
        <dbReference type="EMBL" id="KOG90147.1"/>
    </source>
</evidence>
<sequence length="205" mass="21392">MRAPLAERVVRDEAVLRAYRRRVRRVLLRRARQHREVRVAQDRAVAVVGLRGVGGGEPYEPGDLGRTGRVEAEFREGALGETGAALLVLGAVGAVDGVVEPGGEGHGRGVLGVGGQLVDAVEDDGEVGGGVVAALRFGPTGEEVLAVRAGVGALGVAARRGDQVGPAREQRGGGAGRVLGGGSHEPIVGYSFRWWSRLWHAVLHV</sequence>
<accession>A0ABR5J9U2</accession>
<evidence type="ECO:0000313" key="2">
    <source>
        <dbReference type="Proteomes" id="UP000037020"/>
    </source>
</evidence>
<dbReference type="Proteomes" id="UP000037020">
    <property type="component" value="Unassembled WGS sequence"/>
</dbReference>
<reference evidence="1 2" key="1">
    <citation type="submission" date="2015-07" db="EMBL/GenBank/DDBJ databases">
        <authorList>
            <person name="Ju K.-S."/>
            <person name="Doroghazi J.R."/>
            <person name="Metcalf W.W."/>
        </authorList>
    </citation>
    <scope>NUCLEOTIDE SEQUENCE [LARGE SCALE GENOMIC DNA]</scope>
    <source>
        <strain evidence="1 2">NRRL B-3589</strain>
    </source>
</reference>
<comment type="caution">
    <text evidence="1">The sequence shown here is derived from an EMBL/GenBank/DDBJ whole genome shotgun (WGS) entry which is preliminary data.</text>
</comment>
<keyword evidence="2" id="KW-1185">Reference proteome</keyword>
<organism evidence="1 2">
    <name type="scientific">Streptomyces varsoviensis</name>
    <dbReference type="NCBI Taxonomy" id="67373"/>
    <lineage>
        <taxon>Bacteria</taxon>
        <taxon>Bacillati</taxon>
        <taxon>Actinomycetota</taxon>
        <taxon>Actinomycetes</taxon>
        <taxon>Kitasatosporales</taxon>
        <taxon>Streptomycetaceae</taxon>
        <taxon>Streptomyces</taxon>
    </lineage>
</organism>
<dbReference type="EMBL" id="LGUT01000870">
    <property type="protein sequence ID" value="KOG90147.1"/>
    <property type="molecule type" value="Genomic_DNA"/>
</dbReference>
<protein>
    <submittedName>
        <fullName evidence="1">Uncharacterized protein</fullName>
    </submittedName>
</protein>
<name>A0ABR5J9U2_9ACTN</name>
<gene>
    <name evidence="1" type="ORF">ADK38_10330</name>
</gene>